<evidence type="ECO:0000313" key="1">
    <source>
        <dbReference type="EMBL" id="JAS76667.1"/>
    </source>
</evidence>
<accession>A0A1B6HPQ6</accession>
<organism evidence="1">
    <name type="scientific">Homalodisca liturata</name>
    <dbReference type="NCBI Taxonomy" id="320908"/>
    <lineage>
        <taxon>Eukaryota</taxon>
        <taxon>Metazoa</taxon>
        <taxon>Ecdysozoa</taxon>
        <taxon>Arthropoda</taxon>
        <taxon>Hexapoda</taxon>
        <taxon>Insecta</taxon>
        <taxon>Pterygota</taxon>
        <taxon>Neoptera</taxon>
        <taxon>Paraneoptera</taxon>
        <taxon>Hemiptera</taxon>
        <taxon>Auchenorrhyncha</taxon>
        <taxon>Membracoidea</taxon>
        <taxon>Cicadellidae</taxon>
        <taxon>Cicadellinae</taxon>
        <taxon>Proconiini</taxon>
        <taxon>Homalodisca</taxon>
    </lineage>
</organism>
<name>A0A1B6HPQ6_9HEMI</name>
<sequence>MACPNAPRVTRQTIACTIIGVPKELSGLSLPTYEDILLCCLDEKYKRSLLFSPNNKKELGFLAIADCVATQVVGIYNKATIPTVTHTRVVQLIQSYSNGLYVCYILMSCHIGIYLNTWMELQQGQLHSVVQSENNSLAVRNFLL</sequence>
<dbReference type="EMBL" id="GECU01031039">
    <property type="protein sequence ID" value="JAS76667.1"/>
    <property type="molecule type" value="Transcribed_RNA"/>
</dbReference>
<reference evidence="1" key="1">
    <citation type="submission" date="2015-11" db="EMBL/GenBank/DDBJ databases">
        <title>De novo transcriptome assembly of four potential Pierce s Disease insect vectors from Arizona vineyards.</title>
        <authorList>
            <person name="Tassone E.E."/>
        </authorList>
    </citation>
    <scope>NUCLEOTIDE SEQUENCE</scope>
</reference>
<gene>
    <name evidence="1" type="ORF">g.18336</name>
</gene>
<proteinExistence type="predicted"/>
<dbReference type="AlphaFoldDB" id="A0A1B6HPQ6"/>
<protein>
    <submittedName>
        <fullName evidence="1">Uncharacterized protein</fullName>
    </submittedName>
</protein>